<protein>
    <submittedName>
        <fullName evidence="1">DUF1318 domain-containing protein</fullName>
    </submittedName>
</protein>
<gene>
    <name evidence="1" type="ORF">ENJ42_07705</name>
</gene>
<comment type="caution">
    <text evidence="1">The sequence shown here is derived from an EMBL/GenBank/DDBJ whole genome shotgun (WGS) entry which is preliminary data.</text>
</comment>
<dbReference type="Proteomes" id="UP000885830">
    <property type="component" value="Unassembled WGS sequence"/>
</dbReference>
<reference evidence="1" key="1">
    <citation type="journal article" date="2020" name="mSystems">
        <title>Genome- and Community-Level Interaction Insights into Carbon Utilization and Element Cycling Functions of Hydrothermarchaeota in Hydrothermal Sediment.</title>
        <authorList>
            <person name="Zhou Z."/>
            <person name="Liu Y."/>
            <person name="Xu W."/>
            <person name="Pan J."/>
            <person name="Luo Z.H."/>
            <person name="Li M."/>
        </authorList>
    </citation>
    <scope>NUCLEOTIDE SEQUENCE [LARGE SCALE GENOMIC DNA]</scope>
    <source>
        <strain evidence="1">HyVt-485</strain>
    </source>
</reference>
<proteinExistence type="predicted"/>
<organism evidence="1">
    <name type="scientific">Hellea balneolensis</name>
    <dbReference type="NCBI Taxonomy" id="287478"/>
    <lineage>
        <taxon>Bacteria</taxon>
        <taxon>Pseudomonadati</taxon>
        <taxon>Pseudomonadota</taxon>
        <taxon>Alphaproteobacteria</taxon>
        <taxon>Maricaulales</taxon>
        <taxon>Robiginitomaculaceae</taxon>
        <taxon>Hellea</taxon>
    </lineage>
</organism>
<dbReference type="EMBL" id="DRMJ01000401">
    <property type="protein sequence ID" value="HHL43485.1"/>
    <property type="molecule type" value="Genomic_DNA"/>
</dbReference>
<evidence type="ECO:0000313" key="1">
    <source>
        <dbReference type="EMBL" id="HHL43485.1"/>
    </source>
</evidence>
<dbReference type="InterPro" id="IPR008309">
    <property type="entry name" value="YdbL"/>
</dbReference>
<dbReference type="Pfam" id="PF07027">
    <property type="entry name" value="DUF1318"/>
    <property type="match status" value="1"/>
</dbReference>
<accession>A0A7C5R874</accession>
<sequence>MVFGAVPLQYVVGKSAYAQTMTAKQIVDAAKAQGLVGETIAGYLAVVNGSASAEIQAAVNEINIRRKSVYTKMAREQGVQVAEAARVVGEKLIAKAKPGEKVMLENGVWTTKS</sequence>
<name>A0A7C5R874_9PROT</name>
<dbReference type="AlphaFoldDB" id="A0A7C5R874"/>